<organism evidence="5 7">
    <name type="scientific">Cardamine amara subsp. amara</name>
    <dbReference type="NCBI Taxonomy" id="228776"/>
    <lineage>
        <taxon>Eukaryota</taxon>
        <taxon>Viridiplantae</taxon>
        <taxon>Streptophyta</taxon>
        <taxon>Embryophyta</taxon>
        <taxon>Tracheophyta</taxon>
        <taxon>Spermatophyta</taxon>
        <taxon>Magnoliopsida</taxon>
        <taxon>eudicotyledons</taxon>
        <taxon>Gunneridae</taxon>
        <taxon>Pentapetalae</taxon>
        <taxon>rosids</taxon>
        <taxon>malvids</taxon>
        <taxon>Brassicales</taxon>
        <taxon>Brassicaceae</taxon>
        <taxon>Cardamineae</taxon>
        <taxon>Cardamine</taxon>
    </lineage>
</organism>
<dbReference type="InterPro" id="IPR036312">
    <property type="entry name" value="Bifun_inhib/LTP/seed_sf"/>
</dbReference>
<keyword evidence="1" id="KW-0813">Transport</keyword>
<evidence type="ECO:0000313" key="5">
    <source>
        <dbReference type="EMBL" id="KAL1207027.1"/>
    </source>
</evidence>
<proteinExistence type="predicted"/>
<dbReference type="Proteomes" id="UP001558713">
    <property type="component" value="Unassembled WGS sequence"/>
</dbReference>
<dbReference type="InterPro" id="IPR033872">
    <property type="entry name" value="nsLTP2"/>
</dbReference>
<reference evidence="5 7" key="1">
    <citation type="submission" date="2024-04" db="EMBL/GenBank/DDBJ databases">
        <title>Genome assembly C_amara_ONT_v2.</title>
        <authorList>
            <person name="Yant L."/>
            <person name="Moore C."/>
            <person name="Slenker M."/>
        </authorList>
    </citation>
    <scope>NUCLEOTIDE SEQUENCE [LARGE SCALE GENOMIC DNA]</scope>
    <source>
        <tissue evidence="5">Leaf</tissue>
    </source>
</reference>
<dbReference type="Gene3D" id="1.10.110.10">
    <property type="entry name" value="Plant lipid-transfer and hydrophobic proteins"/>
    <property type="match status" value="1"/>
</dbReference>
<feature type="chain" id="PRO_5044723179" evidence="3">
    <location>
        <begin position="25"/>
        <end position="104"/>
    </location>
</feature>
<evidence type="ECO:0000256" key="3">
    <source>
        <dbReference type="SAM" id="SignalP"/>
    </source>
</evidence>
<evidence type="ECO:0000259" key="4">
    <source>
        <dbReference type="SMART" id="SM00499"/>
    </source>
</evidence>
<dbReference type="PANTHER" id="PTHR33214:SF73">
    <property type="entry name" value="BIFUNCTIONAL INHIBITOR_LIPID-TRANSFER PROTEIN_SEED STORAGE 2S ALBUMIN SUPERFAMILY PROTEIN"/>
    <property type="match status" value="1"/>
</dbReference>
<dbReference type="CDD" id="cd01959">
    <property type="entry name" value="nsLTP2"/>
    <property type="match status" value="1"/>
</dbReference>
<keyword evidence="7" id="KW-1185">Reference proteome</keyword>
<dbReference type="Pfam" id="PF00234">
    <property type="entry name" value="Tryp_alpha_amyl"/>
    <property type="match status" value="1"/>
</dbReference>
<dbReference type="PANTHER" id="PTHR33214">
    <property type="entry name" value="BIFUNCTIONAL INHIBITOR/LIPID-TRANSFER PROTEIN/SEED STORAGE 2S ALBUMIN SUPERFAMILY PROTEIN"/>
    <property type="match status" value="1"/>
</dbReference>
<evidence type="ECO:0000313" key="6">
    <source>
        <dbReference type="EMBL" id="KAL1226077.1"/>
    </source>
</evidence>
<comment type="caution">
    <text evidence="5">The sequence shown here is derived from an EMBL/GenBank/DDBJ whole genome shotgun (WGS) entry which is preliminary data.</text>
</comment>
<keyword evidence="2" id="KW-0446">Lipid-binding</keyword>
<feature type="domain" description="Bifunctional inhibitor/plant lipid transfer protein/seed storage helical" evidence="4">
    <location>
        <begin position="39"/>
        <end position="104"/>
    </location>
</feature>
<dbReference type="InterPro" id="IPR016140">
    <property type="entry name" value="Bifunc_inhib/LTP/seed_store"/>
</dbReference>
<dbReference type="SUPFAM" id="SSF47699">
    <property type="entry name" value="Bifunctional inhibitor/lipid-transfer protein/seed storage 2S albumin"/>
    <property type="match status" value="1"/>
</dbReference>
<evidence type="ECO:0000256" key="1">
    <source>
        <dbReference type="ARBA" id="ARBA00022448"/>
    </source>
</evidence>
<accession>A0ABD1AJT0</accession>
<name>A0ABD1AJT0_CARAN</name>
<feature type="signal peptide" evidence="3">
    <location>
        <begin position="1"/>
        <end position="24"/>
    </location>
</feature>
<keyword evidence="3" id="KW-0732">Signal</keyword>
<gene>
    <name evidence="6" type="ORF">V5N11_009177</name>
    <name evidence="5" type="ORF">V5N11_029841</name>
</gene>
<evidence type="ECO:0000256" key="2">
    <source>
        <dbReference type="ARBA" id="ARBA00023121"/>
    </source>
</evidence>
<dbReference type="EMBL" id="JBANAX010000489">
    <property type="protein sequence ID" value="KAL1207027.1"/>
    <property type="molecule type" value="Genomic_DNA"/>
</dbReference>
<evidence type="ECO:0000313" key="7">
    <source>
        <dbReference type="Proteomes" id="UP001558713"/>
    </source>
</evidence>
<protein>
    <submittedName>
        <fullName evidence="5">Non-specific lipid-transfer protein 2</fullName>
    </submittedName>
</protein>
<sequence length="104" mass="11115">MKFTTLMFITFFMVVLSSPSLIRARATTVGGFGEEAQSCVVTDLMPCLPAMTTGGPPSGECCDKMNEQKPCLCGYIKNPALSTYVSSPNALKVLEACKVPIPKC</sequence>
<dbReference type="AlphaFoldDB" id="A0ABD1AJT0"/>
<dbReference type="GO" id="GO:0008289">
    <property type="term" value="F:lipid binding"/>
    <property type="evidence" value="ECO:0007669"/>
    <property type="project" value="UniProtKB-KW"/>
</dbReference>
<dbReference type="EMBL" id="JBANAX010000013">
    <property type="protein sequence ID" value="KAL1226077.1"/>
    <property type="molecule type" value="Genomic_DNA"/>
</dbReference>
<dbReference type="SMART" id="SM00499">
    <property type="entry name" value="AAI"/>
    <property type="match status" value="1"/>
</dbReference>